<evidence type="ECO:0000259" key="1">
    <source>
        <dbReference type="Pfam" id="PF01208"/>
    </source>
</evidence>
<gene>
    <name evidence="2" type="ORF">S01H1_41442</name>
</gene>
<sequence length="180" mass="20227">EIALANLNRLYEAVGDRVTAVFITGTDFGMQTGPFISPKTYRGLFQPFHARVNDWVHTHTPWKTFMHSCGSVRALIPDFIESGFDILNPIQCSAAGMDPWELKREFGDRLTFWGGGVDTQHTLPFGTPEKVRDEVRERIEAFGPGGGFVFNTIHNVQPSTPVENVLALYETQREHGCYPI</sequence>
<dbReference type="InterPro" id="IPR000257">
    <property type="entry name" value="Uroporphyrinogen_deCOase"/>
</dbReference>
<name>X0UI01_9ZZZZ</name>
<dbReference type="AlphaFoldDB" id="X0UI01"/>
<dbReference type="InterPro" id="IPR038071">
    <property type="entry name" value="UROD/MetE-like_sf"/>
</dbReference>
<dbReference type="GO" id="GO:0004853">
    <property type="term" value="F:uroporphyrinogen decarboxylase activity"/>
    <property type="evidence" value="ECO:0007669"/>
    <property type="project" value="InterPro"/>
</dbReference>
<accession>X0UI01</accession>
<organism evidence="2">
    <name type="scientific">marine sediment metagenome</name>
    <dbReference type="NCBI Taxonomy" id="412755"/>
    <lineage>
        <taxon>unclassified sequences</taxon>
        <taxon>metagenomes</taxon>
        <taxon>ecological metagenomes</taxon>
    </lineage>
</organism>
<dbReference type="Gene3D" id="3.20.20.210">
    <property type="match status" value="1"/>
</dbReference>
<protein>
    <recommendedName>
        <fullName evidence="1">Uroporphyrinogen decarboxylase (URO-D) domain-containing protein</fullName>
    </recommendedName>
</protein>
<reference evidence="2" key="1">
    <citation type="journal article" date="2014" name="Front. Microbiol.">
        <title>High frequency of phylogenetically diverse reductive dehalogenase-homologous genes in deep subseafloor sedimentary metagenomes.</title>
        <authorList>
            <person name="Kawai M."/>
            <person name="Futagami T."/>
            <person name="Toyoda A."/>
            <person name="Takaki Y."/>
            <person name="Nishi S."/>
            <person name="Hori S."/>
            <person name="Arai W."/>
            <person name="Tsubouchi T."/>
            <person name="Morono Y."/>
            <person name="Uchiyama I."/>
            <person name="Ito T."/>
            <person name="Fujiyama A."/>
            <person name="Inagaki F."/>
            <person name="Takami H."/>
        </authorList>
    </citation>
    <scope>NUCLEOTIDE SEQUENCE</scope>
    <source>
        <strain evidence="2">Expedition CK06-06</strain>
    </source>
</reference>
<proteinExistence type="predicted"/>
<feature type="domain" description="Uroporphyrinogen decarboxylase (URO-D)" evidence="1">
    <location>
        <begin position="27"/>
        <end position="174"/>
    </location>
</feature>
<dbReference type="SUPFAM" id="SSF51726">
    <property type="entry name" value="UROD/MetE-like"/>
    <property type="match status" value="1"/>
</dbReference>
<dbReference type="GO" id="GO:0006779">
    <property type="term" value="P:porphyrin-containing compound biosynthetic process"/>
    <property type="evidence" value="ECO:0007669"/>
    <property type="project" value="InterPro"/>
</dbReference>
<comment type="caution">
    <text evidence="2">The sequence shown here is derived from an EMBL/GenBank/DDBJ whole genome shotgun (WGS) entry which is preliminary data.</text>
</comment>
<evidence type="ECO:0000313" key="2">
    <source>
        <dbReference type="EMBL" id="GAF99972.1"/>
    </source>
</evidence>
<dbReference type="EMBL" id="BARS01026286">
    <property type="protein sequence ID" value="GAF99972.1"/>
    <property type="molecule type" value="Genomic_DNA"/>
</dbReference>
<dbReference type="Pfam" id="PF01208">
    <property type="entry name" value="URO-D"/>
    <property type="match status" value="1"/>
</dbReference>
<feature type="non-terminal residue" evidence="2">
    <location>
        <position position="1"/>
    </location>
</feature>